<dbReference type="Gene3D" id="1.10.287.130">
    <property type="match status" value="1"/>
</dbReference>
<dbReference type="InterPro" id="IPR005467">
    <property type="entry name" value="His_kinase_dom"/>
</dbReference>
<dbReference type="InterPro" id="IPR004358">
    <property type="entry name" value="Sig_transdc_His_kin-like_C"/>
</dbReference>
<comment type="catalytic activity">
    <reaction evidence="1">
        <text>ATP + protein L-histidine = ADP + protein N-phospho-L-histidine.</text>
        <dbReference type="EC" id="2.7.13.3"/>
    </reaction>
</comment>
<keyword evidence="7" id="KW-0812">Transmembrane</keyword>
<dbReference type="SUPFAM" id="SSF47384">
    <property type="entry name" value="Homodimeric domain of signal transducing histidine kinase"/>
    <property type="match status" value="1"/>
</dbReference>
<dbReference type="Proteomes" id="UP000230131">
    <property type="component" value="Unassembled WGS sequence"/>
</dbReference>
<dbReference type="GO" id="GO:0005886">
    <property type="term" value="C:plasma membrane"/>
    <property type="evidence" value="ECO:0007669"/>
    <property type="project" value="TreeGrafter"/>
</dbReference>
<dbReference type="EMBL" id="PEVH01000057">
    <property type="protein sequence ID" value="PIU99047.1"/>
    <property type="molecule type" value="Genomic_DNA"/>
</dbReference>
<gene>
    <name evidence="9" type="ORF">COS59_01815</name>
</gene>
<feature type="transmembrane region" description="Helical" evidence="7">
    <location>
        <begin position="142"/>
        <end position="163"/>
    </location>
</feature>
<feature type="transmembrane region" description="Helical" evidence="7">
    <location>
        <begin position="259"/>
        <end position="278"/>
    </location>
</feature>
<accession>A0A2M7B7H5</accession>
<dbReference type="FunFam" id="3.30.565.10:FF:000006">
    <property type="entry name" value="Sensor histidine kinase WalK"/>
    <property type="match status" value="1"/>
</dbReference>
<dbReference type="InterPro" id="IPR003661">
    <property type="entry name" value="HisK_dim/P_dom"/>
</dbReference>
<organism evidence="9 10">
    <name type="scientific">Candidatus Wolfebacteria bacterium CG03_land_8_20_14_0_80_36_15</name>
    <dbReference type="NCBI Taxonomy" id="1975067"/>
    <lineage>
        <taxon>Bacteria</taxon>
        <taxon>Candidatus Wolfeibacteriota</taxon>
    </lineage>
</organism>
<dbReference type="Pfam" id="PF00512">
    <property type="entry name" value="HisKA"/>
    <property type="match status" value="1"/>
</dbReference>
<evidence type="ECO:0000256" key="6">
    <source>
        <dbReference type="SAM" id="Coils"/>
    </source>
</evidence>
<evidence type="ECO:0000256" key="1">
    <source>
        <dbReference type="ARBA" id="ARBA00000085"/>
    </source>
</evidence>
<dbReference type="AlphaFoldDB" id="A0A2M7B7H5"/>
<dbReference type="EC" id="2.7.13.3" evidence="2"/>
<feature type="domain" description="Histidine kinase" evidence="8">
    <location>
        <begin position="318"/>
        <end position="541"/>
    </location>
</feature>
<feature type="transmembrane region" description="Helical" evidence="7">
    <location>
        <begin position="232"/>
        <end position="253"/>
    </location>
</feature>
<dbReference type="PROSITE" id="PS50109">
    <property type="entry name" value="HIS_KIN"/>
    <property type="match status" value="1"/>
</dbReference>
<dbReference type="Gene3D" id="3.30.565.10">
    <property type="entry name" value="Histidine kinase-like ATPase, C-terminal domain"/>
    <property type="match status" value="1"/>
</dbReference>
<evidence type="ECO:0000259" key="8">
    <source>
        <dbReference type="PROSITE" id="PS50109"/>
    </source>
</evidence>
<keyword evidence="4" id="KW-0808">Transferase</keyword>
<dbReference type="InterPro" id="IPR036890">
    <property type="entry name" value="HATPase_C_sf"/>
</dbReference>
<keyword evidence="7" id="KW-0472">Membrane</keyword>
<dbReference type="PANTHER" id="PTHR43047:SF72">
    <property type="entry name" value="OSMOSENSING HISTIDINE PROTEIN KINASE SLN1"/>
    <property type="match status" value="1"/>
</dbReference>
<evidence type="ECO:0000313" key="10">
    <source>
        <dbReference type="Proteomes" id="UP000230131"/>
    </source>
</evidence>
<feature type="coiled-coil region" evidence="6">
    <location>
        <begin position="284"/>
        <end position="314"/>
    </location>
</feature>
<keyword evidence="5" id="KW-0418">Kinase</keyword>
<feature type="transmembrane region" description="Helical" evidence="7">
    <location>
        <begin position="38"/>
        <end position="59"/>
    </location>
</feature>
<evidence type="ECO:0000256" key="3">
    <source>
        <dbReference type="ARBA" id="ARBA00022553"/>
    </source>
</evidence>
<dbReference type="PANTHER" id="PTHR43047">
    <property type="entry name" value="TWO-COMPONENT HISTIDINE PROTEIN KINASE"/>
    <property type="match status" value="1"/>
</dbReference>
<dbReference type="PRINTS" id="PR00344">
    <property type="entry name" value="BCTRLSENSOR"/>
</dbReference>
<dbReference type="SUPFAM" id="SSF55874">
    <property type="entry name" value="ATPase domain of HSP90 chaperone/DNA topoisomerase II/histidine kinase"/>
    <property type="match status" value="1"/>
</dbReference>
<feature type="transmembrane region" description="Helical" evidence="7">
    <location>
        <begin position="71"/>
        <end position="91"/>
    </location>
</feature>
<dbReference type="GO" id="GO:0000155">
    <property type="term" value="F:phosphorelay sensor kinase activity"/>
    <property type="evidence" value="ECO:0007669"/>
    <property type="project" value="InterPro"/>
</dbReference>
<protein>
    <recommendedName>
        <fullName evidence="2">histidine kinase</fullName>
        <ecNumber evidence="2">2.7.13.3</ecNumber>
    </recommendedName>
</protein>
<proteinExistence type="predicted"/>
<sequence>MDILKLRGISLFIIAFANLILALILWQEAKKNRANFWLALAALFSGFYAFFCGGTYFFWKSESMLSVYWYRTTWLGVLLLPPFVTFTYYFTQRIKNLKFKISLLYLGAIIISFLAFATTLFVKSVYLRYPHISSLAGPLDSWGRLFILLCVIIVLVNLLRDFFQSTGFKRLQLQYFILGVSIFAFTGIVSAGIIPILIKESPYYDFTAYSSFFWVGLTSYAIIKRKLFDIKVILTTLLVVIIAFLLLFNLLIFTEKLPLQIFKGIILASFLFLGPLLIRSVLREVEQREKLEVLTKTLEAANEKLKQLDKLKSEFLSFAAHQVKSPMTIVKGYATLIADGTLGEASKEVKETAEKIKNSADRLISLVNNLLDLRKIEEGRMEFNFEEKNLIEVVKSIVEELRPLAQDKKLELSFESKDNEIKVDLDVQKFSQVIQNLIDNAIKYTEKGWIRINVKCQMSNVKNKNEVLITVADSGRGISKELLEKLFEQFSRDASVKKEIQGTGLGLYIAKQIVLAHQGQIWAESEGEGEGSRFMVKLPFA</sequence>
<feature type="transmembrane region" description="Helical" evidence="7">
    <location>
        <begin position="175"/>
        <end position="198"/>
    </location>
</feature>
<dbReference type="InterPro" id="IPR036097">
    <property type="entry name" value="HisK_dim/P_sf"/>
</dbReference>
<keyword evidence="7" id="KW-1133">Transmembrane helix</keyword>
<keyword evidence="6" id="KW-0175">Coiled coil</keyword>
<dbReference type="SMART" id="SM00388">
    <property type="entry name" value="HisKA"/>
    <property type="match status" value="1"/>
</dbReference>
<comment type="caution">
    <text evidence="9">The sequence shown here is derived from an EMBL/GenBank/DDBJ whole genome shotgun (WGS) entry which is preliminary data.</text>
</comment>
<evidence type="ECO:0000256" key="4">
    <source>
        <dbReference type="ARBA" id="ARBA00022679"/>
    </source>
</evidence>
<feature type="transmembrane region" description="Helical" evidence="7">
    <location>
        <begin position="6"/>
        <end position="26"/>
    </location>
</feature>
<evidence type="ECO:0000256" key="5">
    <source>
        <dbReference type="ARBA" id="ARBA00022777"/>
    </source>
</evidence>
<reference evidence="10" key="1">
    <citation type="submission" date="2017-09" db="EMBL/GenBank/DDBJ databases">
        <title>Depth-based differentiation of microbial function through sediment-hosted aquifers and enrichment of novel symbionts in the deep terrestrial subsurface.</title>
        <authorList>
            <person name="Probst A.J."/>
            <person name="Ladd B."/>
            <person name="Jarett J.K."/>
            <person name="Geller-Mcgrath D.E."/>
            <person name="Sieber C.M.K."/>
            <person name="Emerson J.B."/>
            <person name="Anantharaman K."/>
            <person name="Thomas B.C."/>
            <person name="Malmstrom R."/>
            <person name="Stieglmeier M."/>
            <person name="Klingl A."/>
            <person name="Woyke T."/>
            <person name="Ryan C.M."/>
            <person name="Banfield J.F."/>
        </authorList>
    </citation>
    <scope>NUCLEOTIDE SEQUENCE [LARGE SCALE GENOMIC DNA]</scope>
</reference>
<dbReference type="CDD" id="cd00082">
    <property type="entry name" value="HisKA"/>
    <property type="match status" value="1"/>
</dbReference>
<dbReference type="SMART" id="SM00387">
    <property type="entry name" value="HATPase_c"/>
    <property type="match status" value="1"/>
</dbReference>
<evidence type="ECO:0000256" key="2">
    <source>
        <dbReference type="ARBA" id="ARBA00012438"/>
    </source>
</evidence>
<feature type="transmembrane region" description="Helical" evidence="7">
    <location>
        <begin position="103"/>
        <end position="122"/>
    </location>
</feature>
<feature type="transmembrane region" description="Helical" evidence="7">
    <location>
        <begin position="204"/>
        <end position="223"/>
    </location>
</feature>
<evidence type="ECO:0000256" key="7">
    <source>
        <dbReference type="SAM" id="Phobius"/>
    </source>
</evidence>
<name>A0A2M7B7H5_9BACT</name>
<keyword evidence="3" id="KW-0597">Phosphoprotein</keyword>
<evidence type="ECO:0000313" key="9">
    <source>
        <dbReference type="EMBL" id="PIU99047.1"/>
    </source>
</evidence>
<dbReference type="Pfam" id="PF02518">
    <property type="entry name" value="HATPase_c"/>
    <property type="match status" value="1"/>
</dbReference>
<dbReference type="GO" id="GO:0009927">
    <property type="term" value="F:histidine phosphotransfer kinase activity"/>
    <property type="evidence" value="ECO:0007669"/>
    <property type="project" value="TreeGrafter"/>
</dbReference>
<dbReference type="InterPro" id="IPR003594">
    <property type="entry name" value="HATPase_dom"/>
</dbReference>